<protein>
    <submittedName>
        <fullName evidence="1">Uncharacterized protein</fullName>
    </submittedName>
</protein>
<dbReference type="EMBL" id="JANRMS010001468">
    <property type="protein sequence ID" value="KAJ3528035.1"/>
    <property type="molecule type" value="Genomic_DNA"/>
</dbReference>
<name>A0ACC1RY29_9HYPO</name>
<dbReference type="Proteomes" id="UP001148629">
    <property type="component" value="Unassembled WGS sequence"/>
</dbReference>
<evidence type="ECO:0000313" key="2">
    <source>
        <dbReference type="Proteomes" id="UP001148629"/>
    </source>
</evidence>
<comment type="caution">
    <text evidence="1">The sequence shown here is derived from an EMBL/GenBank/DDBJ whole genome shotgun (WGS) entry which is preliminary data.</text>
</comment>
<organism evidence="1 2">
    <name type="scientific">Fusarium decemcellulare</name>
    <dbReference type="NCBI Taxonomy" id="57161"/>
    <lineage>
        <taxon>Eukaryota</taxon>
        <taxon>Fungi</taxon>
        <taxon>Dikarya</taxon>
        <taxon>Ascomycota</taxon>
        <taxon>Pezizomycotina</taxon>
        <taxon>Sordariomycetes</taxon>
        <taxon>Hypocreomycetidae</taxon>
        <taxon>Hypocreales</taxon>
        <taxon>Nectriaceae</taxon>
        <taxon>Fusarium</taxon>
        <taxon>Fusarium decemcellulare species complex</taxon>
    </lineage>
</organism>
<proteinExistence type="predicted"/>
<evidence type="ECO:0000313" key="1">
    <source>
        <dbReference type="EMBL" id="KAJ3528035.1"/>
    </source>
</evidence>
<gene>
    <name evidence="1" type="ORF">NM208_g10412</name>
</gene>
<accession>A0ACC1RY29</accession>
<sequence length="299" mass="32359">MVKKAWTEIDVCRRRCKFVPGPSEVEIGFLARKALGTNGSGWQSTRGGYDPRAAFEFLGNALLWFCSMLGSSFINCTLHLDQTTASTLQLSDGPHASRPRALLNRLLLDDSPIRILALSTPRFWIVFVHACMHAGVPGSKASLFAAASWSSASTPSPSSWADTCANVLNDSHIDAERELLDRAPGSVVICAESSPFAASCIEIDLRSLRPFYLRSHGALYTGHCILVSDTLCDSGRSIRVLFGIPFCPSTLVFSIELGGLLAVGQVTRHDYDQLHSQPARVPLFASVAPAGNFGASIWF</sequence>
<reference evidence="1" key="1">
    <citation type="submission" date="2022-08" db="EMBL/GenBank/DDBJ databases">
        <title>Genome Sequence of Fusarium decemcellulare.</title>
        <authorList>
            <person name="Buettner E."/>
        </authorList>
    </citation>
    <scope>NUCLEOTIDE SEQUENCE</scope>
    <source>
        <strain evidence="1">Babe19</strain>
    </source>
</reference>
<keyword evidence="2" id="KW-1185">Reference proteome</keyword>